<gene>
    <name evidence="2" type="ORF">Tci_571400</name>
</gene>
<dbReference type="Pfam" id="PF24626">
    <property type="entry name" value="SH3_Tf2-1"/>
    <property type="match status" value="1"/>
</dbReference>
<dbReference type="PANTHER" id="PTHR33067:SF9">
    <property type="entry name" value="RNA-DIRECTED DNA POLYMERASE"/>
    <property type="match status" value="1"/>
</dbReference>
<dbReference type="Gene3D" id="2.40.70.10">
    <property type="entry name" value="Acid Proteases"/>
    <property type="match status" value="1"/>
</dbReference>
<dbReference type="AlphaFoldDB" id="A0A699IZL9"/>
<protein>
    <submittedName>
        <fullName evidence="2">Reverse transcriptase domain-containing protein</fullName>
    </submittedName>
</protein>
<evidence type="ECO:0000259" key="1">
    <source>
        <dbReference type="Pfam" id="PF24626"/>
    </source>
</evidence>
<dbReference type="PANTHER" id="PTHR33067">
    <property type="entry name" value="RNA-DIRECTED DNA POLYMERASE-RELATED"/>
    <property type="match status" value="1"/>
</dbReference>
<feature type="domain" description="Tf2-1-like SH3-like" evidence="1">
    <location>
        <begin position="263"/>
        <end position="293"/>
    </location>
</feature>
<sequence length="374" mass="43061">DPGKFLIPCGFSELKCKALADLGARINLMPFSVWKKLGLPELISTRMTLELANRAIYTPPGIARDVFVPIGKFTFLADFVIVDYESDPRVSLILGRPFLRTARALIDVHGEETILREVNDDIFDPEGDMVLIEKLINLDSTKYLPPPHNINPLSGSTTSCSLKHLLEEFADELALIIFPPGNDNLPFDIEFDLKEIEYLLNHDPIKDMDSILEDSVDEDNLADLNNNLVDTMPEMFTDEHALDSSSPPLYDEYDDDLFEDESETVGLVAYKLELPRELQGIHNTFHVSNLKKCLSDEDLIIPLDEIRIDEKLHFIEEPIEIVDREVKQFKQSRIPIVKVQWNSRHGPKYTWEREDQMWKKYPHLLDFNRKRATR</sequence>
<name>A0A699IZL9_TANCI</name>
<proteinExistence type="predicted"/>
<dbReference type="EMBL" id="BKCJ010352865">
    <property type="protein sequence ID" value="GEZ99427.1"/>
    <property type="molecule type" value="Genomic_DNA"/>
</dbReference>
<dbReference type="CDD" id="cd00303">
    <property type="entry name" value="retropepsin_like"/>
    <property type="match status" value="1"/>
</dbReference>
<keyword evidence="2" id="KW-0695">RNA-directed DNA polymerase</keyword>
<dbReference type="GO" id="GO:0003964">
    <property type="term" value="F:RNA-directed DNA polymerase activity"/>
    <property type="evidence" value="ECO:0007669"/>
    <property type="project" value="UniProtKB-KW"/>
</dbReference>
<dbReference type="InterPro" id="IPR056924">
    <property type="entry name" value="SH3_Tf2-1"/>
</dbReference>
<feature type="non-terminal residue" evidence="2">
    <location>
        <position position="1"/>
    </location>
</feature>
<comment type="caution">
    <text evidence="2">The sequence shown here is derived from an EMBL/GenBank/DDBJ whole genome shotgun (WGS) entry which is preliminary data.</text>
</comment>
<accession>A0A699IZL9</accession>
<keyword evidence="2" id="KW-0548">Nucleotidyltransferase</keyword>
<keyword evidence="2" id="KW-0808">Transferase</keyword>
<dbReference type="SUPFAM" id="SSF50630">
    <property type="entry name" value="Acid proteases"/>
    <property type="match status" value="1"/>
</dbReference>
<dbReference type="InterPro" id="IPR021109">
    <property type="entry name" value="Peptidase_aspartic_dom_sf"/>
</dbReference>
<organism evidence="2">
    <name type="scientific">Tanacetum cinerariifolium</name>
    <name type="common">Dalmatian daisy</name>
    <name type="synonym">Chrysanthemum cinerariifolium</name>
    <dbReference type="NCBI Taxonomy" id="118510"/>
    <lineage>
        <taxon>Eukaryota</taxon>
        <taxon>Viridiplantae</taxon>
        <taxon>Streptophyta</taxon>
        <taxon>Embryophyta</taxon>
        <taxon>Tracheophyta</taxon>
        <taxon>Spermatophyta</taxon>
        <taxon>Magnoliopsida</taxon>
        <taxon>eudicotyledons</taxon>
        <taxon>Gunneridae</taxon>
        <taxon>Pentapetalae</taxon>
        <taxon>asterids</taxon>
        <taxon>campanulids</taxon>
        <taxon>Asterales</taxon>
        <taxon>Asteraceae</taxon>
        <taxon>Asteroideae</taxon>
        <taxon>Anthemideae</taxon>
        <taxon>Anthemidinae</taxon>
        <taxon>Tanacetum</taxon>
    </lineage>
</organism>
<evidence type="ECO:0000313" key="2">
    <source>
        <dbReference type="EMBL" id="GEZ99427.1"/>
    </source>
</evidence>
<reference evidence="2" key="1">
    <citation type="journal article" date="2019" name="Sci. Rep.">
        <title>Draft genome of Tanacetum cinerariifolium, the natural source of mosquito coil.</title>
        <authorList>
            <person name="Yamashiro T."/>
            <person name="Shiraishi A."/>
            <person name="Satake H."/>
            <person name="Nakayama K."/>
        </authorList>
    </citation>
    <scope>NUCLEOTIDE SEQUENCE</scope>
</reference>